<evidence type="ECO:0000259" key="6">
    <source>
        <dbReference type="Pfam" id="PF07291"/>
    </source>
</evidence>
<feature type="transmembrane region" description="Helical" evidence="5">
    <location>
        <begin position="77"/>
        <end position="98"/>
    </location>
</feature>
<sequence length="176" mass="17666">MTYAVLMARLALAGVLLVSAIAKARSFGETRAMLDGLLRRVGPGARRLARPSAVALIAVEGVTAVALLGPVQTVRPGFIAAVVLTAGFTAAAVVATVSRAEVSCACFGRPTARLGRRHIVRNTPLLGLAALGLGGAGAASWTSPALPAVVLCAAAAVVITVVTAFFDDIADLLAAP</sequence>
<evidence type="ECO:0000256" key="5">
    <source>
        <dbReference type="SAM" id="Phobius"/>
    </source>
</evidence>
<dbReference type="Pfam" id="PF07291">
    <property type="entry name" value="MauE"/>
    <property type="match status" value="1"/>
</dbReference>
<keyword evidence="2 5" id="KW-0812">Transmembrane</keyword>
<comment type="caution">
    <text evidence="7">The sequence shown here is derived from an EMBL/GenBank/DDBJ whole genome shotgun (WGS) entry which is preliminary data.</text>
</comment>
<reference evidence="7" key="1">
    <citation type="submission" date="2022-06" db="EMBL/GenBank/DDBJ databases">
        <title>Genome public.</title>
        <authorList>
            <person name="Sun Q."/>
        </authorList>
    </citation>
    <scope>NUCLEOTIDE SEQUENCE</scope>
    <source>
        <strain evidence="7">CWNU-1</strain>
    </source>
</reference>
<feature type="transmembrane region" description="Helical" evidence="5">
    <location>
        <begin position="145"/>
        <end position="166"/>
    </location>
</feature>
<comment type="subcellular location">
    <subcellularLocation>
        <location evidence="1">Membrane</location>
        <topology evidence="1">Multi-pass membrane protein</topology>
    </subcellularLocation>
</comment>
<keyword evidence="4 5" id="KW-0472">Membrane</keyword>
<dbReference type="RefSeq" id="WP_250918657.1">
    <property type="nucleotide sequence ID" value="NZ_JAMQAW010000007.1"/>
</dbReference>
<evidence type="ECO:0000256" key="2">
    <source>
        <dbReference type="ARBA" id="ARBA00022692"/>
    </source>
</evidence>
<feature type="domain" description="Methylamine utilisation protein MauE" evidence="6">
    <location>
        <begin position="1"/>
        <end position="133"/>
    </location>
</feature>
<evidence type="ECO:0000256" key="1">
    <source>
        <dbReference type="ARBA" id="ARBA00004141"/>
    </source>
</evidence>
<dbReference type="EMBL" id="JAMQAW010000007">
    <property type="protein sequence ID" value="MCM2388316.1"/>
    <property type="molecule type" value="Genomic_DNA"/>
</dbReference>
<keyword evidence="8" id="KW-1185">Reference proteome</keyword>
<proteinExistence type="predicted"/>
<evidence type="ECO:0000313" key="7">
    <source>
        <dbReference type="EMBL" id="MCM2388316.1"/>
    </source>
</evidence>
<accession>A0ABT0UM21</accession>
<evidence type="ECO:0000256" key="4">
    <source>
        <dbReference type="ARBA" id="ARBA00023136"/>
    </source>
</evidence>
<evidence type="ECO:0000256" key="3">
    <source>
        <dbReference type="ARBA" id="ARBA00022989"/>
    </source>
</evidence>
<gene>
    <name evidence="7" type="ORF">NBG84_08390</name>
</gene>
<keyword evidence="3 5" id="KW-1133">Transmembrane helix</keyword>
<protein>
    <recommendedName>
        <fullName evidence="6">Methylamine utilisation protein MauE domain-containing protein</fullName>
    </recommendedName>
</protein>
<organism evidence="7 8">
    <name type="scientific">Streptomyces albipurpureus</name>
    <dbReference type="NCBI Taxonomy" id="2897419"/>
    <lineage>
        <taxon>Bacteria</taxon>
        <taxon>Bacillati</taxon>
        <taxon>Actinomycetota</taxon>
        <taxon>Actinomycetes</taxon>
        <taxon>Kitasatosporales</taxon>
        <taxon>Streptomycetaceae</taxon>
        <taxon>Streptomyces</taxon>
    </lineage>
</organism>
<name>A0ABT0UM21_9ACTN</name>
<feature type="transmembrane region" description="Helical" evidence="5">
    <location>
        <begin position="119"/>
        <end position="139"/>
    </location>
</feature>
<evidence type="ECO:0000313" key="8">
    <source>
        <dbReference type="Proteomes" id="UP001431429"/>
    </source>
</evidence>
<dbReference type="Proteomes" id="UP001431429">
    <property type="component" value="Unassembled WGS sequence"/>
</dbReference>
<dbReference type="InterPro" id="IPR009908">
    <property type="entry name" value="Methylamine_util_MauE"/>
</dbReference>